<evidence type="ECO:0000259" key="11">
    <source>
        <dbReference type="PROSITE" id="PS50929"/>
    </source>
</evidence>
<proteinExistence type="predicted"/>
<dbReference type="GO" id="GO:0005524">
    <property type="term" value="F:ATP binding"/>
    <property type="evidence" value="ECO:0007669"/>
    <property type="project" value="UniProtKB-KW"/>
</dbReference>
<dbReference type="PANTHER" id="PTHR11384:SF59">
    <property type="entry name" value="LYSOSOMAL COBALAMIN TRANSPORTER ABCD4"/>
    <property type="match status" value="1"/>
</dbReference>
<feature type="transmembrane region" description="Helical" evidence="9">
    <location>
        <begin position="195"/>
        <end position="219"/>
    </location>
</feature>
<gene>
    <name evidence="12" type="ORF">GCM10007350_05800</name>
</gene>
<dbReference type="CDD" id="cd03223">
    <property type="entry name" value="ABCD_peroxisomal_ALDP"/>
    <property type="match status" value="1"/>
</dbReference>
<feature type="transmembrane region" description="Helical" evidence="9">
    <location>
        <begin position="280"/>
        <end position="299"/>
    </location>
</feature>
<feature type="transmembrane region" description="Helical" evidence="9">
    <location>
        <begin position="319"/>
        <end position="340"/>
    </location>
</feature>
<keyword evidence="7 9" id="KW-1133">Transmembrane helix</keyword>
<keyword evidence="13" id="KW-1185">Reference proteome</keyword>
<keyword evidence="5" id="KW-0547">Nucleotide-binding</keyword>
<comment type="caution">
    <text evidence="12">The sequence shown here is derived from an EMBL/GenBank/DDBJ whole genome shotgun (WGS) entry which is preliminary data.</text>
</comment>
<dbReference type="InterPro" id="IPR017871">
    <property type="entry name" value="ABC_transporter-like_CS"/>
</dbReference>
<dbReference type="InterPro" id="IPR027417">
    <property type="entry name" value="P-loop_NTPase"/>
</dbReference>
<keyword evidence="3" id="KW-1003">Cell membrane</keyword>
<dbReference type="InterPro" id="IPR003593">
    <property type="entry name" value="AAA+_ATPase"/>
</dbReference>
<dbReference type="InterPro" id="IPR050835">
    <property type="entry name" value="ABC_transporter_sub-D"/>
</dbReference>
<evidence type="ECO:0000313" key="12">
    <source>
        <dbReference type="EMBL" id="GHD57311.1"/>
    </source>
</evidence>
<evidence type="ECO:0000256" key="8">
    <source>
        <dbReference type="ARBA" id="ARBA00023136"/>
    </source>
</evidence>
<sequence>MQASAPANVPTVRHLFRQFWRLAKPFWTSEEKWKAYGLLAVVVGLNLGSVYMNVLFNSWYNTFYNTLQNYDPGGFKAAIVKFGWLALIWIIISVYRFYLQQVLEIKWRRWFAGHLSQRWLAHQGYYRLQLTDRHTDNPDQRIAEDTQAFVSTTLGLSLGLMNSLVTFFSFVTILWTLSGPLHFTLGGHEFNIPGYMVWVALIYALVGSVVTVLVGRPLVKLNFEQQRREADFRFGLVRVRENAESVALYHGEVGEQRTLRARIDAFIANYWTLVRRQKRLIWFTSFWGQLAIIFPMIVAAPRYFAKEIPLGGLMQINSAFGQVYGALDFVIGSFASLASWKAIIDRLVTFEDSLSKADALPVVRPAEAAEGLRIDGLNVRKPDGTPLFSGLQLELRAGDRLLVQGPSGSGKSTLLRTLAGIWPYSDGEMAYVMERGVLFLAQKPYLPLGTLREVLCYPAQPSSDDADLNALLVAVRLEHLVGRLDDVDNWSHILSLGEQQRIAFARALFIRPAVLMMDEASSALDEANEAILYQLVEDRLPDSIIVSVGHRSTLRTFHNHHLETLGDGGWQLA</sequence>
<evidence type="ECO:0000256" key="7">
    <source>
        <dbReference type="ARBA" id="ARBA00022989"/>
    </source>
</evidence>
<dbReference type="InterPro" id="IPR011527">
    <property type="entry name" value="ABC1_TM_dom"/>
</dbReference>
<feature type="transmembrane region" description="Helical" evidence="9">
    <location>
        <begin position="148"/>
        <end position="175"/>
    </location>
</feature>
<feature type="domain" description="ABC transmembrane type-1" evidence="11">
    <location>
        <begin position="37"/>
        <end position="339"/>
    </location>
</feature>
<evidence type="ECO:0000256" key="3">
    <source>
        <dbReference type="ARBA" id="ARBA00022475"/>
    </source>
</evidence>
<protein>
    <submittedName>
        <fullName evidence="12">ATP-binding protein</fullName>
    </submittedName>
</protein>
<evidence type="ECO:0000256" key="9">
    <source>
        <dbReference type="SAM" id="Phobius"/>
    </source>
</evidence>
<feature type="transmembrane region" description="Helical" evidence="9">
    <location>
        <begin position="79"/>
        <end position="99"/>
    </location>
</feature>
<dbReference type="Pfam" id="PF06472">
    <property type="entry name" value="ABC_membrane_2"/>
    <property type="match status" value="1"/>
</dbReference>
<dbReference type="Pfam" id="PF00005">
    <property type="entry name" value="ABC_tran"/>
    <property type="match status" value="1"/>
</dbReference>
<dbReference type="PANTHER" id="PTHR11384">
    <property type="entry name" value="ATP-BINDING CASSETTE, SUB-FAMILY D MEMBER"/>
    <property type="match status" value="1"/>
</dbReference>
<evidence type="ECO:0000313" key="13">
    <source>
        <dbReference type="Proteomes" id="UP000604737"/>
    </source>
</evidence>
<dbReference type="Gene3D" id="3.40.50.300">
    <property type="entry name" value="P-loop containing nucleotide triphosphate hydrolases"/>
    <property type="match status" value="1"/>
</dbReference>
<dbReference type="EMBL" id="BMYO01000001">
    <property type="protein sequence ID" value="GHD57311.1"/>
    <property type="molecule type" value="Genomic_DNA"/>
</dbReference>
<comment type="subcellular location">
    <subcellularLocation>
        <location evidence="1">Cell membrane</location>
        <topology evidence="1">Multi-pass membrane protein</topology>
    </subcellularLocation>
</comment>
<evidence type="ECO:0000259" key="10">
    <source>
        <dbReference type="PROSITE" id="PS50893"/>
    </source>
</evidence>
<reference evidence="13" key="1">
    <citation type="journal article" date="2019" name="Int. J. Syst. Evol. Microbiol.">
        <title>The Global Catalogue of Microorganisms (GCM) 10K type strain sequencing project: providing services to taxonomists for standard genome sequencing and annotation.</title>
        <authorList>
            <consortium name="The Broad Institute Genomics Platform"/>
            <consortium name="The Broad Institute Genome Sequencing Center for Infectious Disease"/>
            <person name="Wu L."/>
            <person name="Ma J."/>
        </authorList>
    </citation>
    <scope>NUCLEOTIDE SEQUENCE [LARGE SCALE GENOMIC DNA]</scope>
    <source>
        <strain evidence="13">KCTC 23701</strain>
    </source>
</reference>
<dbReference type="PROSITE" id="PS50893">
    <property type="entry name" value="ABC_TRANSPORTER_2"/>
    <property type="match status" value="1"/>
</dbReference>
<dbReference type="InterPro" id="IPR003439">
    <property type="entry name" value="ABC_transporter-like_ATP-bd"/>
</dbReference>
<dbReference type="Gene3D" id="1.20.1560.10">
    <property type="entry name" value="ABC transporter type 1, transmembrane domain"/>
    <property type="match status" value="1"/>
</dbReference>
<organism evidence="12 13">
    <name type="scientific">Jeongeupia chitinilytica</name>
    <dbReference type="NCBI Taxonomy" id="1041641"/>
    <lineage>
        <taxon>Bacteria</taxon>
        <taxon>Pseudomonadati</taxon>
        <taxon>Pseudomonadota</taxon>
        <taxon>Betaproteobacteria</taxon>
        <taxon>Neisseriales</taxon>
        <taxon>Chitinibacteraceae</taxon>
        <taxon>Jeongeupia</taxon>
    </lineage>
</organism>
<evidence type="ECO:0000256" key="1">
    <source>
        <dbReference type="ARBA" id="ARBA00004651"/>
    </source>
</evidence>
<name>A0ABQ3GVN9_9NEIS</name>
<dbReference type="SUPFAM" id="SSF52540">
    <property type="entry name" value="P-loop containing nucleoside triphosphate hydrolases"/>
    <property type="match status" value="1"/>
</dbReference>
<evidence type="ECO:0000256" key="4">
    <source>
        <dbReference type="ARBA" id="ARBA00022692"/>
    </source>
</evidence>
<dbReference type="PROSITE" id="PS50929">
    <property type="entry name" value="ABC_TM1F"/>
    <property type="match status" value="1"/>
</dbReference>
<keyword evidence="4 9" id="KW-0812">Transmembrane</keyword>
<feature type="domain" description="ABC transporter" evidence="10">
    <location>
        <begin position="372"/>
        <end position="572"/>
    </location>
</feature>
<dbReference type="SMART" id="SM00382">
    <property type="entry name" value="AAA"/>
    <property type="match status" value="1"/>
</dbReference>
<feature type="transmembrane region" description="Helical" evidence="9">
    <location>
        <begin position="36"/>
        <end position="59"/>
    </location>
</feature>
<evidence type="ECO:0000256" key="2">
    <source>
        <dbReference type="ARBA" id="ARBA00022448"/>
    </source>
</evidence>
<dbReference type="InterPro" id="IPR036640">
    <property type="entry name" value="ABC1_TM_sf"/>
</dbReference>
<keyword evidence="6 12" id="KW-0067">ATP-binding</keyword>
<dbReference type="RefSeq" id="WP_189458626.1">
    <property type="nucleotide sequence ID" value="NZ_BMYO01000001.1"/>
</dbReference>
<dbReference type="Proteomes" id="UP000604737">
    <property type="component" value="Unassembled WGS sequence"/>
</dbReference>
<keyword evidence="2" id="KW-0813">Transport</keyword>
<dbReference type="PROSITE" id="PS00211">
    <property type="entry name" value="ABC_TRANSPORTER_1"/>
    <property type="match status" value="1"/>
</dbReference>
<evidence type="ECO:0000256" key="5">
    <source>
        <dbReference type="ARBA" id="ARBA00022741"/>
    </source>
</evidence>
<accession>A0ABQ3GVN9</accession>
<keyword evidence="8 9" id="KW-0472">Membrane</keyword>
<dbReference type="SUPFAM" id="SSF90123">
    <property type="entry name" value="ABC transporter transmembrane region"/>
    <property type="match status" value="1"/>
</dbReference>
<evidence type="ECO:0000256" key="6">
    <source>
        <dbReference type="ARBA" id="ARBA00022840"/>
    </source>
</evidence>